<sequence>MAAPCRESGETVQLSLISPNFVAKCFRLETSAEAAVTVFELLAGATGAFVVT</sequence>
<protein>
    <submittedName>
        <fullName evidence="1">Uncharacterized protein</fullName>
    </submittedName>
</protein>
<name>A0AAN1GU43_9RHOB</name>
<organism evidence="1 2">
    <name type="scientific">Phaeobacter piscinae</name>
    <dbReference type="NCBI Taxonomy" id="1580596"/>
    <lineage>
        <taxon>Bacteria</taxon>
        <taxon>Pseudomonadati</taxon>
        <taxon>Pseudomonadota</taxon>
        <taxon>Alphaproteobacteria</taxon>
        <taxon>Rhodobacterales</taxon>
        <taxon>Roseobacteraceae</taxon>
        <taxon>Phaeobacter</taxon>
    </lineage>
</organism>
<reference evidence="1 2" key="1">
    <citation type="journal article" date="2017" name="Front. Microbiol.">
        <title>Phaeobacter piscinae sp. nov., a species of the Roseobacter group and potential aquaculture probiont.</title>
        <authorList>
            <person name="Sonnenschein E.C."/>
            <person name="Phippen C.B.W."/>
            <person name="Nielsen K.F."/>
            <person name="Mateiu R.V."/>
            <person name="Melchiorsen J."/>
            <person name="Gram L."/>
            <person name="Overmann J."/>
            <person name="Freese H.M."/>
        </authorList>
    </citation>
    <scope>NUCLEOTIDE SEQUENCE [LARGE SCALE GENOMIC DNA]</scope>
    <source>
        <strain evidence="1 2">P13</strain>
    </source>
</reference>
<evidence type="ECO:0000313" key="1">
    <source>
        <dbReference type="EMBL" id="ATG45171.1"/>
    </source>
</evidence>
<evidence type="ECO:0000313" key="2">
    <source>
        <dbReference type="Proteomes" id="UP000218606"/>
    </source>
</evidence>
<dbReference type="EMBL" id="CP010767">
    <property type="protein sequence ID" value="ATG45171.1"/>
    <property type="molecule type" value="Genomic_DNA"/>
</dbReference>
<dbReference type="Proteomes" id="UP000218606">
    <property type="component" value="Chromosome"/>
</dbReference>
<gene>
    <name evidence="1" type="ORF">PhaeoP13_03284</name>
</gene>
<accession>A0AAN1GU43</accession>
<proteinExistence type="predicted"/>
<dbReference type="AlphaFoldDB" id="A0AAN1GU43"/>